<dbReference type="InterPro" id="IPR036156">
    <property type="entry name" value="Beta-gal/glucu_dom_sf"/>
</dbReference>
<dbReference type="InterPro" id="IPR006103">
    <property type="entry name" value="Glyco_hydro_2_cat"/>
</dbReference>
<dbReference type="Gene3D" id="3.20.20.80">
    <property type="entry name" value="Glycosidases"/>
    <property type="match status" value="1"/>
</dbReference>
<feature type="domain" description="DUF4982" evidence="7">
    <location>
        <begin position="654"/>
        <end position="711"/>
    </location>
</feature>
<name>A0A3E3IDD9_9FIRM</name>
<dbReference type="Pfam" id="PF02837">
    <property type="entry name" value="Glyco_hydro_2_N"/>
    <property type="match status" value="1"/>
</dbReference>
<dbReference type="EMBL" id="QVLV01000001">
    <property type="protein sequence ID" value="RGE65063.1"/>
    <property type="molecule type" value="Genomic_DNA"/>
</dbReference>
<keyword evidence="2 9" id="KW-0378">Hydrolase</keyword>
<evidence type="ECO:0000256" key="3">
    <source>
        <dbReference type="ARBA" id="ARBA00023295"/>
    </source>
</evidence>
<dbReference type="RefSeq" id="WP_117543485.1">
    <property type="nucleotide sequence ID" value="NZ_JBKUNB010000007.1"/>
</dbReference>
<dbReference type="InterPro" id="IPR006101">
    <property type="entry name" value="Glyco_hydro_2"/>
</dbReference>
<dbReference type="InterPro" id="IPR006102">
    <property type="entry name" value="Ig-like_GH2"/>
</dbReference>
<gene>
    <name evidence="9" type="ORF">DXC51_01695</name>
</gene>
<dbReference type="Proteomes" id="UP000260812">
    <property type="component" value="Unassembled WGS sequence"/>
</dbReference>
<dbReference type="PROSITE" id="PS51257">
    <property type="entry name" value="PROKAR_LIPOPROTEIN"/>
    <property type="match status" value="1"/>
</dbReference>
<dbReference type="SUPFAM" id="SSF49303">
    <property type="entry name" value="beta-Galactosidase/glucuronidase domain"/>
    <property type="match status" value="1"/>
</dbReference>
<dbReference type="InterPro" id="IPR008979">
    <property type="entry name" value="Galactose-bd-like_sf"/>
</dbReference>
<organism evidence="9 10">
    <name type="scientific">Eisenbergiella massiliensis</name>
    <dbReference type="NCBI Taxonomy" id="1720294"/>
    <lineage>
        <taxon>Bacteria</taxon>
        <taxon>Bacillati</taxon>
        <taxon>Bacillota</taxon>
        <taxon>Clostridia</taxon>
        <taxon>Lachnospirales</taxon>
        <taxon>Lachnospiraceae</taxon>
        <taxon>Eisenbergiella</taxon>
    </lineage>
</organism>
<dbReference type="Pfam" id="PF02836">
    <property type="entry name" value="Glyco_hydro_2_C"/>
    <property type="match status" value="1"/>
</dbReference>
<dbReference type="InterPro" id="IPR013783">
    <property type="entry name" value="Ig-like_fold"/>
</dbReference>
<feature type="domain" description="Glycoside hydrolase family 2 catalytic" evidence="5">
    <location>
        <begin position="279"/>
        <end position="460"/>
    </location>
</feature>
<keyword evidence="3" id="KW-0326">Glycosidase</keyword>
<dbReference type="GO" id="GO:0005975">
    <property type="term" value="P:carbohydrate metabolic process"/>
    <property type="evidence" value="ECO:0007669"/>
    <property type="project" value="InterPro"/>
</dbReference>
<dbReference type="Pfam" id="PF16355">
    <property type="entry name" value="DUF4982"/>
    <property type="match status" value="1"/>
</dbReference>
<comment type="caution">
    <text evidence="9">The sequence shown here is derived from an EMBL/GenBank/DDBJ whole genome shotgun (WGS) entry which is preliminary data.</text>
</comment>
<evidence type="ECO:0000259" key="6">
    <source>
        <dbReference type="Pfam" id="PF02837"/>
    </source>
</evidence>
<dbReference type="Gene3D" id="2.60.40.10">
    <property type="entry name" value="Immunoglobulins"/>
    <property type="match status" value="3"/>
</dbReference>
<dbReference type="InterPro" id="IPR017853">
    <property type="entry name" value="GH"/>
</dbReference>
<evidence type="ECO:0000259" key="5">
    <source>
        <dbReference type="Pfam" id="PF02836"/>
    </source>
</evidence>
<reference evidence="9" key="1">
    <citation type="submission" date="2018-08" db="EMBL/GenBank/DDBJ databases">
        <title>A genome reference for cultivated species of the human gut microbiota.</title>
        <authorList>
            <person name="Zou Y."/>
            <person name="Xue W."/>
            <person name="Luo G."/>
        </authorList>
    </citation>
    <scope>NUCLEOTIDE SEQUENCE [LARGE SCALE GENOMIC DNA]</scope>
    <source>
        <strain evidence="9">TF05-5AC</strain>
    </source>
</reference>
<evidence type="ECO:0000313" key="9">
    <source>
        <dbReference type="EMBL" id="RGE65063.1"/>
    </source>
</evidence>
<proteinExistence type="inferred from homology"/>
<dbReference type="InterPro" id="IPR006104">
    <property type="entry name" value="Glyco_hydro_2_N"/>
</dbReference>
<keyword evidence="10" id="KW-1185">Reference proteome</keyword>
<evidence type="ECO:0000259" key="8">
    <source>
        <dbReference type="Pfam" id="PF18565"/>
    </source>
</evidence>
<feature type="domain" description="Glycosyl hydrolases family 2 sugar binding" evidence="6">
    <location>
        <begin position="64"/>
        <end position="154"/>
    </location>
</feature>
<feature type="domain" description="Glycoside hydrolase family 2" evidence="8">
    <location>
        <begin position="726"/>
        <end position="827"/>
    </location>
</feature>
<feature type="domain" description="Glycoside hydrolase family 2 immunoglobulin-like beta-sandwich" evidence="4">
    <location>
        <begin position="165"/>
        <end position="270"/>
    </location>
</feature>
<comment type="similarity">
    <text evidence="1">Belongs to the glycosyl hydrolase 2 family.</text>
</comment>
<dbReference type="GeneID" id="97985628"/>
<dbReference type="PANTHER" id="PTHR42732:SF1">
    <property type="entry name" value="BETA-MANNOSIDASE"/>
    <property type="match status" value="1"/>
</dbReference>
<dbReference type="PANTHER" id="PTHR42732">
    <property type="entry name" value="BETA-GALACTOSIDASE"/>
    <property type="match status" value="1"/>
</dbReference>
<dbReference type="Pfam" id="PF00703">
    <property type="entry name" value="Glyco_hydro_2"/>
    <property type="match status" value="1"/>
</dbReference>
<dbReference type="SUPFAM" id="SSF49785">
    <property type="entry name" value="Galactose-binding domain-like"/>
    <property type="match status" value="1"/>
</dbReference>
<dbReference type="InterPro" id="IPR032311">
    <property type="entry name" value="DUF4982"/>
</dbReference>
<dbReference type="AlphaFoldDB" id="A0A3E3IDD9"/>
<dbReference type="InterPro" id="IPR040605">
    <property type="entry name" value="Glyco_hydro2_dom5"/>
</dbReference>
<evidence type="ECO:0000313" key="10">
    <source>
        <dbReference type="Proteomes" id="UP000260812"/>
    </source>
</evidence>
<protein>
    <submittedName>
        <fullName evidence="9">Glycoside hydrolase family 2 protein</fullName>
    </submittedName>
</protein>
<dbReference type="PRINTS" id="PR00132">
    <property type="entry name" value="GLHYDRLASE2"/>
</dbReference>
<dbReference type="SUPFAM" id="SSF51445">
    <property type="entry name" value="(Trans)glycosidases"/>
    <property type="match status" value="1"/>
</dbReference>
<dbReference type="Gene3D" id="2.60.120.260">
    <property type="entry name" value="Galactose-binding domain-like"/>
    <property type="match status" value="1"/>
</dbReference>
<dbReference type="GO" id="GO:0004553">
    <property type="term" value="F:hydrolase activity, hydrolyzing O-glycosyl compounds"/>
    <property type="evidence" value="ECO:0007669"/>
    <property type="project" value="InterPro"/>
</dbReference>
<evidence type="ECO:0000259" key="7">
    <source>
        <dbReference type="Pfam" id="PF16355"/>
    </source>
</evidence>
<dbReference type="Pfam" id="PF18565">
    <property type="entry name" value="Glyco_hydro2_C5"/>
    <property type="match status" value="1"/>
</dbReference>
<accession>A0A3E3IDD9</accession>
<dbReference type="InterPro" id="IPR051913">
    <property type="entry name" value="GH2_Domain-Containing"/>
</dbReference>
<evidence type="ECO:0000259" key="4">
    <source>
        <dbReference type="Pfam" id="PF00703"/>
    </source>
</evidence>
<sequence>MKRIKWNDDWIFLKPGENPMMAAISGGGGCGEIVTLPHDAMIHEERTPDTKNGHQTGFYPGGCYTYIKNFTAPREWAQKTVMVEFEGVYQNARVYVNGDYVGGHPGGYTCFSVVLDDFLKPGENNELKVIANNSAEENSRWYSGSGIYRDVNLIVGNQVHIGMDSVRIQTPEVEEDLAVVQVEVTIRNQGGRKLKTRLYIELTDPQWTPVGKTEIPVTVFAQDEEVCRQRITVEAPVLWSCETPKLYTCRLVLKAEGEVLDEAEEVFGIRTISLNARKGLRINKKEVKLRGACIHHDNGIIGAVTLERAEERRCRQLKEAGFNCIRSSHHPLSRAMLNACDREGMLVLDELSDCWTRSKNNNDYAQYFPDYWEFDAKQLVAKDFNHPSVIMYVTGNEIQEAGTAKGAQLNRIITRKFHSLDDTRPVTVAINGLLSCMDHMGEIMCGIMGITMEQMQQMQAQAAAQPASDAGSDAANGSTDLMKGPMADAFAANNIVTEILEEFTSVTDLVGYNYLTARHAKEHELYPDRVILGTETLPSDIVRLWKIVKENKHVIGDMTWTGYDYLGEAGSGCFYYDGRQGFMPNWPISVAYMGDIDIIGYRRPISYFREIVYGLRTAPYIAVERLNHYGEKVNKSAWAWKDEIASWTWDGYEGKPAIVNVYAAAEEIELFLNGKSMGRKNAGEEHEWMCSYEIPYEPGELKAVGYTQGNEAGQDILVTAGRPAILKARADRRVLKADGADLSYITVNLADEEGRLNLWAEKEITVSVEGAGTLQGFGSADPATENRYDNTTWKTYDGYLLAAIRSGKEAGKIKVTFTADGCEAAEVMLTVDTGKKE</sequence>
<evidence type="ECO:0000256" key="2">
    <source>
        <dbReference type="ARBA" id="ARBA00022801"/>
    </source>
</evidence>
<evidence type="ECO:0000256" key="1">
    <source>
        <dbReference type="ARBA" id="ARBA00007401"/>
    </source>
</evidence>